<protein>
    <submittedName>
        <fullName evidence="2">DUF397 domain-containing protein</fullName>
    </submittedName>
</protein>
<reference evidence="3" key="1">
    <citation type="journal article" date="2019" name="Int. J. Syst. Evol. Microbiol.">
        <title>The Global Catalogue of Microorganisms (GCM) 10K type strain sequencing project: providing services to taxonomists for standard genome sequencing and annotation.</title>
        <authorList>
            <consortium name="The Broad Institute Genomics Platform"/>
            <consortium name="The Broad Institute Genome Sequencing Center for Infectious Disease"/>
            <person name="Wu L."/>
            <person name="Ma J."/>
        </authorList>
    </citation>
    <scope>NUCLEOTIDE SEQUENCE [LARGE SCALE GENOMIC DNA]</scope>
    <source>
        <strain evidence="3">JCM 3369</strain>
    </source>
</reference>
<keyword evidence="3" id="KW-1185">Reference proteome</keyword>
<evidence type="ECO:0000313" key="2">
    <source>
        <dbReference type="EMBL" id="MFC6880083.1"/>
    </source>
</evidence>
<dbReference type="InterPro" id="IPR007278">
    <property type="entry name" value="DUF397"/>
</dbReference>
<sequence>MIIEWRKSSYTSGGGTAECVELGVVGGGVAVRDSKDPEGPRVAVTRGEFAVFVGRIKAGGLDL</sequence>
<organism evidence="2 3">
    <name type="scientific">Actinomadura yumaensis</name>
    <dbReference type="NCBI Taxonomy" id="111807"/>
    <lineage>
        <taxon>Bacteria</taxon>
        <taxon>Bacillati</taxon>
        <taxon>Actinomycetota</taxon>
        <taxon>Actinomycetes</taxon>
        <taxon>Streptosporangiales</taxon>
        <taxon>Thermomonosporaceae</taxon>
        <taxon>Actinomadura</taxon>
    </lineage>
</organism>
<dbReference type="Pfam" id="PF04149">
    <property type="entry name" value="DUF397"/>
    <property type="match status" value="1"/>
</dbReference>
<name>A0ABW2CE78_9ACTN</name>
<evidence type="ECO:0000259" key="1">
    <source>
        <dbReference type="Pfam" id="PF04149"/>
    </source>
</evidence>
<feature type="domain" description="DUF397" evidence="1">
    <location>
        <begin position="4"/>
        <end position="57"/>
    </location>
</feature>
<accession>A0ABW2CE78</accession>
<comment type="caution">
    <text evidence="2">The sequence shown here is derived from an EMBL/GenBank/DDBJ whole genome shotgun (WGS) entry which is preliminary data.</text>
</comment>
<evidence type="ECO:0000313" key="3">
    <source>
        <dbReference type="Proteomes" id="UP001596380"/>
    </source>
</evidence>
<gene>
    <name evidence="2" type="ORF">ACFQKB_09935</name>
</gene>
<dbReference type="RefSeq" id="WP_309239582.1">
    <property type="nucleotide sequence ID" value="NZ_JBHSXS010000004.1"/>
</dbReference>
<dbReference type="Proteomes" id="UP001596380">
    <property type="component" value="Unassembled WGS sequence"/>
</dbReference>
<proteinExistence type="predicted"/>
<dbReference type="EMBL" id="JBHSXS010000004">
    <property type="protein sequence ID" value="MFC6880083.1"/>
    <property type="molecule type" value="Genomic_DNA"/>
</dbReference>